<dbReference type="EnsemblProtists" id="PYU1_T003914">
    <property type="protein sequence ID" value="PYU1_T003914"/>
    <property type="gene ID" value="PYU1_G003904"/>
</dbReference>
<sequence>MASGRTGATRVALTRCPLPPPEENVHCLPCRIHFDGKAPIKSYFRPEALTAADHVQDVTKLAANPQRAWRAEFRGIQLQGEKLALRPLGYQGLVLEDSGMTHPDDEGKMWEVDHHFDELTYWDVPSNNTDKNAHLPTTLQHWIQVAHALHDDDDE</sequence>
<dbReference type="OMA" id="KLCATRC"/>
<dbReference type="InParanoid" id="K3WG23"/>
<dbReference type="PANTHER" id="PTHR47204:SF1">
    <property type="entry name" value="RIBONUCLEASE H2 SUBUNIT C"/>
    <property type="match status" value="1"/>
</dbReference>
<protein>
    <submittedName>
        <fullName evidence="1">Uncharacterized protein</fullName>
    </submittedName>
</protein>
<reference evidence="2" key="1">
    <citation type="journal article" date="2010" name="Genome Biol.">
        <title>Genome sequence of the necrotrophic plant pathogen Pythium ultimum reveals original pathogenicity mechanisms and effector repertoire.</title>
        <authorList>
            <person name="Levesque C.A."/>
            <person name="Brouwer H."/>
            <person name="Cano L."/>
            <person name="Hamilton J.P."/>
            <person name="Holt C."/>
            <person name="Huitema E."/>
            <person name="Raffaele S."/>
            <person name="Robideau G.P."/>
            <person name="Thines M."/>
            <person name="Win J."/>
            <person name="Zerillo M.M."/>
            <person name="Beakes G.W."/>
            <person name="Boore J.L."/>
            <person name="Busam D."/>
            <person name="Dumas B."/>
            <person name="Ferriera S."/>
            <person name="Fuerstenberg S.I."/>
            <person name="Gachon C.M."/>
            <person name="Gaulin E."/>
            <person name="Govers F."/>
            <person name="Grenville-Briggs L."/>
            <person name="Horner N."/>
            <person name="Hostetler J."/>
            <person name="Jiang R.H."/>
            <person name="Johnson J."/>
            <person name="Krajaejun T."/>
            <person name="Lin H."/>
            <person name="Meijer H.J."/>
            <person name="Moore B."/>
            <person name="Morris P."/>
            <person name="Phuntmart V."/>
            <person name="Puiu D."/>
            <person name="Shetty J."/>
            <person name="Stajich J.E."/>
            <person name="Tripathy S."/>
            <person name="Wawra S."/>
            <person name="van West P."/>
            <person name="Whitty B.R."/>
            <person name="Coutinho P.M."/>
            <person name="Henrissat B."/>
            <person name="Martin F."/>
            <person name="Thomas P.D."/>
            <person name="Tyler B.M."/>
            <person name="De Vries R.P."/>
            <person name="Kamoun S."/>
            <person name="Yandell M."/>
            <person name="Tisserat N."/>
            <person name="Buell C.R."/>
        </authorList>
    </citation>
    <scope>NUCLEOTIDE SEQUENCE</scope>
    <source>
        <strain evidence="2">DAOM:BR144</strain>
    </source>
</reference>
<reference evidence="1" key="3">
    <citation type="submission" date="2015-02" db="UniProtKB">
        <authorList>
            <consortium name="EnsemblProtists"/>
        </authorList>
    </citation>
    <scope>IDENTIFICATION</scope>
    <source>
        <strain evidence="1">DAOM BR144</strain>
    </source>
</reference>
<dbReference type="eggNOG" id="ENOG502SACP">
    <property type="taxonomic scope" value="Eukaryota"/>
</dbReference>
<evidence type="ECO:0000313" key="1">
    <source>
        <dbReference type="EnsemblProtists" id="PYU1_T003914"/>
    </source>
</evidence>
<dbReference type="Pfam" id="PF08615">
    <property type="entry name" value="RNase_H2_suC"/>
    <property type="match status" value="1"/>
</dbReference>
<dbReference type="GO" id="GO:0032299">
    <property type="term" value="C:ribonuclease H2 complex"/>
    <property type="evidence" value="ECO:0007669"/>
    <property type="project" value="InterPro"/>
</dbReference>
<dbReference type="InterPro" id="IPR013924">
    <property type="entry name" value="RNase_H2_suC"/>
</dbReference>
<evidence type="ECO:0000313" key="2">
    <source>
        <dbReference type="Proteomes" id="UP000019132"/>
    </source>
</evidence>
<dbReference type="GO" id="GO:0006401">
    <property type="term" value="P:RNA catabolic process"/>
    <property type="evidence" value="ECO:0007669"/>
    <property type="project" value="InterPro"/>
</dbReference>
<dbReference type="EMBL" id="GL376567">
    <property type="status" value="NOT_ANNOTATED_CDS"/>
    <property type="molecule type" value="Genomic_DNA"/>
</dbReference>
<dbReference type="CDD" id="cd09271">
    <property type="entry name" value="RNase_H2-C"/>
    <property type="match status" value="1"/>
</dbReference>
<dbReference type="AlphaFoldDB" id="K3WG23"/>
<accession>K3WG23</accession>
<keyword evidence="2" id="KW-1185">Reference proteome</keyword>
<dbReference type="Proteomes" id="UP000019132">
    <property type="component" value="Unassembled WGS sequence"/>
</dbReference>
<reference evidence="2" key="2">
    <citation type="submission" date="2010-04" db="EMBL/GenBank/DDBJ databases">
        <authorList>
            <person name="Buell R."/>
            <person name="Hamilton J."/>
            <person name="Hostetler J."/>
        </authorList>
    </citation>
    <scope>NUCLEOTIDE SEQUENCE [LARGE SCALE GENOMIC DNA]</scope>
    <source>
        <strain evidence="2">DAOM:BR144</strain>
    </source>
</reference>
<dbReference type="Gene3D" id="2.40.128.680">
    <property type="match status" value="1"/>
</dbReference>
<dbReference type="STRING" id="431595.K3WG23"/>
<organism evidence="1 2">
    <name type="scientific">Globisporangium ultimum (strain ATCC 200006 / CBS 805.95 / DAOM BR144)</name>
    <name type="common">Pythium ultimum</name>
    <dbReference type="NCBI Taxonomy" id="431595"/>
    <lineage>
        <taxon>Eukaryota</taxon>
        <taxon>Sar</taxon>
        <taxon>Stramenopiles</taxon>
        <taxon>Oomycota</taxon>
        <taxon>Peronosporomycetes</taxon>
        <taxon>Pythiales</taxon>
        <taxon>Pythiaceae</taxon>
        <taxon>Globisporangium</taxon>
    </lineage>
</organism>
<dbReference type="PANTHER" id="PTHR47204">
    <property type="entry name" value="OS02G0168900 PROTEIN"/>
    <property type="match status" value="1"/>
</dbReference>
<dbReference type="VEuPathDB" id="FungiDB:PYU1_G003904"/>
<name>K3WG23_GLOUD</name>
<dbReference type="HOGENOM" id="CLU_097632_1_0_1"/>
<proteinExistence type="predicted"/>